<dbReference type="PANTHER" id="PTHR10803">
    <property type="entry name" value="ARSENICAL PUMP-DRIVING ATPASE ARSENITE-TRANSLOCATING ATPASE"/>
    <property type="match status" value="1"/>
</dbReference>
<dbReference type="CDD" id="cd02035">
    <property type="entry name" value="ArsA"/>
    <property type="match status" value="2"/>
</dbReference>
<dbReference type="InterPro" id="IPR025723">
    <property type="entry name" value="ArsA/GET3_ATPase-like"/>
</dbReference>
<accession>A0A4U8YHJ9</accession>
<evidence type="ECO:0000256" key="3">
    <source>
        <dbReference type="ARBA" id="ARBA00066752"/>
    </source>
</evidence>
<dbReference type="PANTHER" id="PTHR10803:SF3">
    <property type="entry name" value="ATPASE GET3"/>
    <property type="match status" value="1"/>
</dbReference>
<name>A0A4U8YHJ9_9BACT</name>
<evidence type="ECO:0000259" key="4">
    <source>
        <dbReference type="SMART" id="SM00382"/>
    </source>
</evidence>
<dbReference type="InterPro" id="IPR027417">
    <property type="entry name" value="P-loop_NTPase"/>
</dbReference>
<organism evidence="5 6">
    <name type="scientific">Desulfoluna butyratoxydans</name>
    <dbReference type="NCBI Taxonomy" id="231438"/>
    <lineage>
        <taxon>Bacteria</taxon>
        <taxon>Pseudomonadati</taxon>
        <taxon>Thermodesulfobacteriota</taxon>
        <taxon>Desulfobacteria</taxon>
        <taxon>Desulfobacterales</taxon>
        <taxon>Desulfolunaceae</taxon>
        <taxon>Desulfoluna</taxon>
    </lineage>
</organism>
<evidence type="ECO:0000256" key="2">
    <source>
        <dbReference type="ARBA" id="ARBA00052296"/>
    </source>
</evidence>
<dbReference type="InterPro" id="IPR003593">
    <property type="entry name" value="AAA+_ATPase"/>
</dbReference>
<comment type="catalytic activity">
    <reaction evidence="2">
        <text>arsenite(in) + ATP + H2O = arsenite(out) + ADP + phosphate + H(+)</text>
        <dbReference type="Rhea" id="RHEA:11348"/>
        <dbReference type="ChEBI" id="CHEBI:15377"/>
        <dbReference type="ChEBI" id="CHEBI:15378"/>
        <dbReference type="ChEBI" id="CHEBI:29242"/>
        <dbReference type="ChEBI" id="CHEBI:30616"/>
        <dbReference type="ChEBI" id="CHEBI:43474"/>
        <dbReference type="ChEBI" id="CHEBI:456216"/>
        <dbReference type="EC" id="7.3.2.7"/>
    </reaction>
</comment>
<sequence>MHSPIKPDYLHNPNLKLLLFGGKGGVGKTTLSAAAAISLAEARPASRVLLLSTDPAHSLSDCLGMDVSHDMTPVPLNGQGNLFARQLCAETLANRFRERNGEILKTIAERGTYFDREDISGFFALSMPGLDEVMAVLEVADLLAEGACDLLILDTAPTGHTLRLLALPEHMRTWIRVMDLMLHKHRYMASVFSGKRYTKDRCDRFLETLGRDIEGVGTLFRSGHLTRFVPVMTPELMSFRETERLVQHLEADHIPCREILVNRVDPAGNAGIFGEIKARFRQYGLVLVPKEGAEVKGLPGLKALGARMEGEGPETGPVVPNPWDKAKAPDHATEPILSGLCDSAVCRFLRYGVAADLEVIVVGGKGGVGKTTVAASLAVQLADCFKGKRFLIVSTDPAHSLSDAYHTPIGDRVTPITENLSAYEIHADGLFERFKEGYRKEIQALFKRFAGRGMDIAFDREVMAELLSLAPSGLDEIMALDAVMDARGDGAHDILILDGSPTGHLLRFLEMPGLVRAWLTAFFAVLRKYHGAVKLTATIERVLDLSRRVRRMQGALQDREKTAFVCVTLPESMVLAETDRLVASVAQAGISCQHLVVNRVTRKEDLEAAGARFSRLEVTGIPEQHAALHCPGGTPVARA</sequence>
<evidence type="ECO:0000256" key="1">
    <source>
        <dbReference type="ARBA" id="ARBA00011040"/>
    </source>
</evidence>
<gene>
    <name evidence="5" type="ORF">MSL71_6820</name>
</gene>
<dbReference type="EC" id="7.3.2.7" evidence="3"/>
<evidence type="ECO:0000313" key="6">
    <source>
        <dbReference type="Proteomes" id="UP000507962"/>
    </source>
</evidence>
<feature type="domain" description="AAA+ ATPase" evidence="4">
    <location>
        <begin position="14"/>
        <end position="265"/>
    </location>
</feature>
<dbReference type="InterPro" id="IPR016300">
    <property type="entry name" value="ATPase_ArsA/GET3"/>
</dbReference>
<dbReference type="GO" id="GO:0016887">
    <property type="term" value="F:ATP hydrolysis activity"/>
    <property type="evidence" value="ECO:0007669"/>
    <property type="project" value="InterPro"/>
</dbReference>
<proteinExistence type="inferred from homology"/>
<evidence type="ECO:0000313" key="5">
    <source>
        <dbReference type="EMBL" id="VFQ43055.1"/>
    </source>
</evidence>
<dbReference type="RefSeq" id="WP_180137247.1">
    <property type="nucleotide sequence ID" value="NZ_CAADHO010000001.1"/>
</dbReference>
<dbReference type="SMART" id="SM00382">
    <property type="entry name" value="AAA"/>
    <property type="match status" value="2"/>
</dbReference>
<feature type="domain" description="AAA+ ATPase" evidence="4">
    <location>
        <begin position="356"/>
        <end position="601"/>
    </location>
</feature>
<dbReference type="EMBL" id="CAADHO010000001">
    <property type="protein sequence ID" value="VFQ43055.1"/>
    <property type="molecule type" value="Genomic_DNA"/>
</dbReference>
<dbReference type="SUPFAM" id="SSF52540">
    <property type="entry name" value="P-loop containing nucleoside triphosphate hydrolases"/>
    <property type="match status" value="2"/>
</dbReference>
<dbReference type="Proteomes" id="UP000507962">
    <property type="component" value="Unassembled WGS sequence"/>
</dbReference>
<keyword evidence="6" id="KW-1185">Reference proteome</keyword>
<dbReference type="NCBIfam" id="TIGR00345">
    <property type="entry name" value="GET3_arsA_TRC40"/>
    <property type="match status" value="2"/>
</dbReference>
<dbReference type="AlphaFoldDB" id="A0A4U8YHJ9"/>
<protein>
    <recommendedName>
        <fullName evidence="3">arsenite-transporting ATPase</fullName>
        <ecNumber evidence="3">7.3.2.7</ecNumber>
    </recommendedName>
</protein>
<dbReference type="GO" id="GO:0015446">
    <property type="term" value="F:ATPase-coupled arsenite transmembrane transporter activity"/>
    <property type="evidence" value="ECO:0007669"/>
    <property type="project" value="UniProtKB-EC"/>
</dbReference>
<comment type="similarity">
    <text evidence="1">Belongs to the arsA ATPase family.</text>
</comment>
<dbReference type="Pfam" id="PF02374">
    <property type="entry name" value="ArsA_ATPase"/>
    <property type="match status" value="2"/>
</dbReference>
<dbReference type="Gene3D" id="3.40.50.300">
    <property type="entry name" value="P-loop containing nucleotide triphosphate hydrolases"/>
    <property type="match status" value="2"/>
</dbReference>
<reference evidence="5 6" key="1">
    <citation type="submission" date="2019-03" db="EMBL/GenBank/DDBJ databases">
        <authorList>
            <person name="Nijsse B."/>
        </authorList>
    </citation>
    <scope>NUCLEOTIDE SEQUENCE [LARGE SCALE GENOMIC DNA]</scope>
    <source>
        <strain evidence="5">Desulfoluna butyratoxydans MSL71</strain>
    </source>
</reference>
<dbReference type="GO" id="GO:0005524">
    <property type="term" value="F:ATP binding"/>
    <property type="evidence" value="ECO:0007669"/>
    <property type="project" value="InterPro"/>
</dbReference>